<dbReference type="GO" id="GO:0006310">
    <property type="term" value="P:DNA recombination"/>
    <property type="evidence" value="ECO:0007669"/>
    <property type="project" value="UniProtKB-KW"/>
</dbReference>
<dbReference type="InterPro" id="IPR051399">
    <property type="entry name" value="RNA-guided_DNA_endo/Transpos"/>
</dbReference>
<evidence type="ECO:0000256" key="3">
    <source>
        <dbReference type="ARBA" id="ARBA00022578"/>
    </source>
</evidence>
<keyword evidence="6" id="KW-0238">DNA-binding</keyword>
<dbReference type="GO" id="GO:0003677">
    <property type="term" value="F:DNA binding"/>
    <property type="evidence" value="ECO:0007669"/>
    <property type="project" value="UniProtKB-KW"/>
</dbReference>
<evidence type="ECO:0000313" key="11">
    <source>
        <dbReference type="EMBL" id="KAF3886976.1"/>
    </source>
</evidence>
<comment type="similarity">
    <text evidence="1">In the C-terminal section; belongs to the transposase 35 family.</text>
</comment>
<dbReference type="OrthoDB" id="443538at2"/>
<dbReference type="AlphaFoldDB" id="A0A0C1N8G1"/>
<dbReference type="PANTHER" id="PTHR30405">
    <property type="entry name" value="TRANSPOSASE"/>
    <property type="match status" value="1"/>
</dbReference>
<evidence type="ECO:0000259" key="9">
    <source>
        <dbReference type="Pfam" id="PF07282"/>
    </source>
</evidence>
<keyword evidence="5" id="KW-0862">Zinc</keyword>
<feature type="domain" description="Probable transposase IS891/IS1136/IS1341" evidence="8">
    <location>
        <begin position="165"/>
        <end position="275"/>
    </location>
</feature>
<reference evidence="12" key="1">
    <citation type="journal article" date="2015" name="Genome Announc.">
        <title>Draft Genome Sequence of Tolypothrix boutellei Strain VB521301.</title>
        <authorList>
            <person name="Chandrababunaidu M.M."/>
            <person name="Singh D."/>
            <person name="Sen D."/>
            <person name="Bhan S."/>
            <person name="Das S."/>
            <person name="Gupta A."/>
            <person name="Adhikary S.P."/>
            <person name="Tripathy S."/>
        </authorList>
    </citation>
    <scope>NUCLEOTIDE SEQUENCE</scope>
    <source>
        <strain evidence="12">VB521301</strain>
    </source>
</reference>
<evidence type="ECO:0000256" key="6">
    <source>
        <dbReference type="ARBA" id="ARBA00023125"/>
    </source>
</evidence>
<dbReference type="InterPro" id="IPR021027">
    <property type="entry name" value="Transposase_put_HTH"/>
</dbReference>
<sequence length="416" mass="46755">MLDVLKVRIYPNKEQEISLAKSFGCSRFVWNFYLNKTNTQYEETGKGMTYCQMAKDLTQLKKLANHEWLQEPTAAVLQQSLKNLESAFKNFFAKRTGFPRFKSKHSKQSIRFPESCSIKSGNLKLPKLGLVKASFSKSVNGKIKSVTVSKTSTDKYFAAILFETDRLATAKQGKISGIDLGLNSLVTVFDGETCYKVDPIKPTRKYSKRLRIRQKALSRKVKGSNNRRKAIKVVAKVHEKISNTRQDFLHKLSRKLVDDNQVIVAENLCIKGLARTKLAKSIHDAGFGMLLNFISYKLERAEGNFIQVDRFFPSTKLCSCCGHKNDLLPLSIREWICPSCQTTHDRDENASRNLRTEGIRILSTNTVGHTEIQACGEAVRLFGTCAKKRQCGLGVSPSGATAVRVSEKQESPATLR</sequence>
<dbReference type="STRING" id="1479485.DA73_0221095"/>
<keyword evidence="7" id="KW-0233">DNA recombination</keyword>
<dbReference type="InterPro" id="IPR001959">
    <property type="entry name" value="Transposase"/>
</dbReference>
<dbReference type="GO" id="GO:0046872">
    <property type="term" value="F:metal ion binding"/>
    <property type="evidence" value="ECO:0007669"/>
    <property type="project" value="UniProtKB-KW"/>
</dbReference>
<evidence type="ECO:0000313" key="12">
    <source>
        <dbReference type="EMBL" id="KIE10937.1"/>
    </source>
</evidence>
<evidence type="ECO:0000259" key="8">
    <source>
        <dbReference type="Pfam" id="PF01385"/>
    </source>
</evidence>
<feature type="domain" description="Transposase putative helix-turn-helix" evidence="10">
    <location>
        <begin position="1"/>
        <end position="46"/>
    </location>
</feature>
<dbReference type="Pfam" id="PF07282">
    <property type="entry name" value="Cas12f1-like_TNB"/>
    <property type="match status" value="1"/>
</dbReference>
<dbReference type="EMBL" id="JHEG02000048">
    <property type="protein sequence ID" value="KIE10937.1"/>
    <property type="molecule type" value="Genomic_DNA"/>
</dbReference>
<keyword evidence="3" id="KW-0815">Transposition</keyword>
<evidence type="ECO:0000256" key="4">
    <source>
        <dbReference type="ARBA" id="ARBA00022723"/>
    </source>
</evidence>
<evidence type="ECO:0000313" key="13">
    <source>
        <dbReference type="Proteomes" id="UP000029738"/>
    </source>
</evidence>
<dbReference type="GO" id="GO:0032196">
    <property type="term" value="P:transposition"/>
    <property type="evidence" value="ECO:0007669"/>
    <property type="project" value="UniProtKB-KW"/>
</dbReference>
<evidence type="ECO:0000256" key="7">
    <source>
        <dbReference type="ARBA" id="ARBA00023172"/>
    </source>
</evidence>
<dbReference type="Proteomes" id="UP000029738">
    <property type="component" value="Unassembled WGS sequence"/>
</dbReference>
<dbReference type="Pfam" id="PF12323">
    <property type="entry name" value="HTH_OrfB_IS605"/>
    <property type="match status" value="1"/>
</dbReference>
<organism evidence="12">
    <name type="scientific">Tolypothrix bouteillei VB521301</name>
    <dbReference type="NCBI Taxonomy" id="1479485"/>
    <lineage>
        <taxon>Bacteria</taxon>
        <taxon>Bacillati</taxon>
        <taxon>Cyanobacteriota</taxon>
        <taxon>Cyanophyceae</taxon>
        <taxon>Nostocales</taxon>
        <taxon>Tolypothrichaceae</taxon>
        <taxon>Tolypothrix</taxon>
    </lineage>
</organism>
<name>A0A0C1N8G1_9CYAN</name>
<dbReference type="Pfam" id="PF01385">
    <property type="entry name" value="OrfB_IS605"/>
    <property type="match status" value="1"/>
</dbReference>
<feature type="domain" description="Cas12f1-like TNB" evidence="9">
    <location>
        <begin position="287"/>
        <end position="354"/>
    </location>
</feature>
<keyword evidence="4" id="KW-0479">Metal-binding</keyword>
<evidence type="ECO:0000259" key="10">
    <source>
        <dbReference type="Pfam" id="PF12323"/>
    </source>
</evidence>
<keyword evidence="13" id="KW-1185">Reference proteome</keyword>
<gene>
    <name evidence="12" type="ORF">DA73_0221095</name>
    <name evidence="11" type="ORF">DA73_0400016920</name>
</gene>
<dbReference type="RefSeq" id="WP_038083939.1">
    <property type="nucleotide sequence ID" value="NZ_JHEG04000001.1"/>
</dbReference>
<comment type="caution">
    <text evidence="12">The sequence shown here is derived from an EMBL/GenBank/DDBJ whole genome shotgun (WGS) entry which is preliminary data.</text>
</comment>
<protein>
    <submittedName>
        <fullName evidence="12">Transposase</fullName>
    </submittedName>
</protein>
<dbReference type="PANTHER" id="PTHR30405:SF25">
    <property type="entry name" value="RNA-GUIDED DNA ENDONUCLEASE INSQ-RELATED"/>
    <property type="match status" value="1"/>
</dbReference>
<evidence type="ECO:0000256" key="2">
    <source>
        <dbReference type="ARBA" id="ARBA00011044"/>
    </source>
</evidence>
<dbReference type="NCBIfam" id="NF040570">
    <property type="entry name" value="guided_TnpB"/>
    <property type="match status" value="1"/>
</dbReference>
<evidence type="ECO:0000256" key="5">
    <source>
        <dbReference type="ARBA" id="ARBA00022833"/>
    </source>
</evidence>
<evidence type="ECO:0000256" key="1">
    <source>
        <dbReference type="ARBA" id="ARBA00008761"/>
    </source>
</evidence>
<accession>A0A0C1N8G1</accession>
<dbReference type="EMBL" id="JHEG04000001">
    <property type="protein sequence ID" value="KAF3886976.1"/>
    <property type="molecule type" value="Genomic_DNA"/>
</dbReference>
<comment type="similarity">
    <text evidence="2">In the N-terminal section; belongs to the transposase 2 family.</text>
</comment>
<reference evidence="11" key="2">
    <citation type="submission" date="2019-11" db="EMBL/GenBank/DDBJ databases">
        <title>Improved Assembly of Tolypothrix boutellei genome.</title>
        <authorList>
            <person name="Sarangi A.N."/>
            <person name="Mukherjee M."/>
            <person name="Ghosh S."/>
            <person name="Singh D."/>
            <person name="Das A."/>
            <person name="Kant S."/>
            <person name="Prusty A."/>
            <person name="Tripathy S."/>
        </authorList>
    </citation>
    <scope>NUCLEOTIDE SEQUENCE</scope>
    <source>
        <strain evidence="11">VB521301</strain>
    </source>
</reference>
<dbReference type="InterPro" id="IPR010095">
    <property type="entry name" value="Cas12f1-like_TNB"/>
</dbReference>
<proteinExistence type="inferred from homology"/>